<evidence type="ECO:0000256" key="7">
    <source>
        <dbReference type="ARBA" id="ARBA00023326"/>
    </source>
</evidence>
<dbReference type="Gene3D" id="3.20.20.80">
    <property type="entry name" value="Glycosidases"/>
    <property type="match status" value="1"/>
</dbReference>
<evidence type="ECO:0000256" key="10">
    <source>
        <dbReference type="SAM" id="Phobius"/>
    </source>
</evidence>
<organism evidence="12 13">
    <name type="scientific">Marasmius oreades</name>
    <name type="common">fairy-ring Marasmius</name>
    <dbReference type="NCBI Taxonomy" id="181124"/>
    <lineage>
        <taxon>Eukaryota</taxon>
        <taxon>Fungi</taxon>
        <taxon>Dikarya</taxon>
        <taxon>Basidiomycota</taxon>
        <taxon>Agaricomycotina</taxon>
        <taxon>Agaricomycetes</taxon>
        <taxon>Agaricomycetidae</taxon>
        <taxon>Agaricales</taxon>
        <taxon>Marasmiineae</taxon>
        <taxon>Marasmiaceae</taxon>
        <taxon>Marasmius</taxon>
    </lineage>
</organism>
<evidence type="ECO:0000313" key="13">
    <source>
        <dbReference type="Proteomes" id="UP001049176"/>
    </source>
</evidence>
<keyword evidence="3 8" id="KW-0378">Hydrolase</keyword>
<evidence type="ECO:0000256" key="4">
    <source>
        <dbReference type="ARBA" id="ARBA00023024"/>
    </source>
</evidence>
<evidence type="ECO:0000256" key="2">
    <source>
        <dbReference type="ARBA" id="ARBA00012729"/>
    </source>
</evidence>
<keyword evidence="10" id="KW-1133">Transmembrane helix</keyword>
<proteinExistence type="inferred from homology"/>
<comment type="caution">
    <text evidence="12">The sequence shown here is derived from an EMBL/GenBank/DDBJ whole genome shotgun (WGS) entry which is preliminary data.</text>
</comment>
<keyword evidence="6 8" id="KW-0326">Glycosidase</keyword>
<dbReference type="OrthoDB" id="3012298at2759"/>
<dbReference type="PROSITE" id="PS01095">
    <property type="entry name" value="GH18_1"/>
    <property type="match status" value="1"/>
</dbReference>
<evidence type="ECO:0000256" key="1">
    <source>
        <dbReference type="ARBA" id="ARBA00000822"/>
    </source>
</evidence>
<dbReference type="GO" id="GO:0008843">
    <property type="term" value="F:endochitinase activity"/>
    <property type="evidence" value="ECO:0007669"/>
    <property type="project" value="UniProtKB-EC"/>
</dbReference>
<gene>
    <name evidence="12" type="ORF">E1B28_007337</name>
</gene>
<name>A0A9P7UVQ8_9AGAR</name>
<keyword evidence="5" id="KW-0119">Carbohydrate metabolism</keyword>
<dbReference type="PROSITE" id="PS51910">
    <property type="entry name" value="GH18_2"/>
    <property type="match status" value="1"/>
</dbReference>
<dbReference type="CDD" id="cd00598">
    <property type="entry name" value="GH18_chitinase-like"/>
    <property type="match status" value="1"/>
</dbReference>
<evidence type="ECO:0000256" key="8">
    <source>
        <dbReference type="RuleBase" id="RU000489"/>
    </source>
</evidence>
<evidence type="ECO:0000259" key="11">
    <source>
        <dbReference type="PROSITE" id="PS51910"/>
    </source>
</evidence>
<reference evidence="12" key="1">
    <citation type="journal article" date="2021" name="Genome Biol. Evol.">
        <title>The assembled and annotated genome of the fairy-ring fungus Marasmius oreades.</title>
        <authorList>
            <person name="Hiltunen M."/>
            <person name="Ament-Velasquez S.L."/>
            <person name="Johannesson H."/>
        </authorList>
    </citation>
    <scope>NUCLEOTIDE SEQUENCE</scope>
    <source>
        <strain evidence="12">03SP1</strain>
    </source>
</reference>
<comment type="similarity">
    <text evidence="9">Belongs to the glycosyl hydrolase 18 family.</text>
</comment>
<dbReference type="KEGG" id="more:E1B28_007337"/>
<sequence>MVPLLEFRILSLLRHYKKLVSYWYLLHRSTLLRAYQAIMVSLSFFGITSFGLLLSLLGRVRGSPVNMTNLDGLDQQARDIVARATPAAPHFVVYADTYVQGTNGPPSVAQVKGFNTFALSFLILAGPWDKAYEWTTLSAADRASIKSQYNAAGIKLIVAVFGATDVPTTTGADPIKTANTMAAWVKQYGLDGIDVDYEDFGAFDRGDGSAENWLISFTKQLRTQLPQGDYLLTHAPVAPWFTPNKYGGGGYLAVHKAVGNLIDWYNVQFYNQGASEYVTCDGLLNTSSGTWPQTALFQIAANGVPLSKLVIGKPATTGDANSGYMDPNTLATCLQTAKNKGWNGGAMSWQFPRASASWIATVRSKSWPV</sequence>
<dbReference type="Pfam" id="PF00704">
    <property type="entry name" value="Glyco_hydro_18"/>
    <property type="match status" value="1"/>
</dbReference>
<keyword evidence="10" id="KW-0472">Membrane</keyword>
<feature type="transmembrane region" description="Helical" evidence="10">
    <location>
        <begin position="34"/>
        <end position="57"/>
    </location>
</feature>
<dbReference type="PANTHER" id="PTHR45708:SF49">
    <property type="entry name" value="ENDOCHITINASE"/>
    <property type="match status" value="1"/>
</dbReference>
<evidence type="ECO:0000256" key="6">
    <source>
        <dbReference type="ARBA" id="ARBA00023295"/>
    </source>
</evidence>
<dbReference type="EMBL" id="CM032184">
    <property type="protein sequence ID" value="KAG7093679.1"/>
    <property type="molecule type" value="Genomic_DNA"/>
</dbReference>
<feature type="domain" description="GH18" evidence="11">
    <location>
        <begin position="89"/>
        <end position="369"/>
    </location>
</feature>
<dbReference type="InterPro" id="IPR017853">
    <property type="entry name" value="GH"/>
</dbReference>
<dbReference type="PANTHER" id="PTHR45708">
    <property type="entry name" value="ENDOCHITINASE"/>
    <property type="match status" value="1"/>
</dbReference>
<comment type="catalytic activity">
    <reaction evidence="1">
        <text>Random endo-hydrolysis of N-acetyl-beta-D-glucosaminide (1-&gt;4)-beta-linkages in chitin and chitodextrins.</text>
        <dbReference type="EC" id="3.2.1.14"/>
    </reaction>
</comment>
<dbReference type="GO" id="GO:0006032">
    <property type="term" value="P:chitin catabolic process"/>
    <property type="evidence" value="ECO:0007669"/>
    <property type="project" value="UniProtKB-KW"/>
</dbReference>
<keyword evidence="4" id="KW-0146">Chitin degradation</keyword>
<evidence type="ECO:0000256" key="5">
    <source>
        <dbReference type="ARBA" id="ARBA00023277"/>
    </source>
</evidence>
<dbReference type="GO" id="GO:0000272">
    <property type="term" value="P:polysaccharide catabolic process"/>
    <property type="evidence" value="ECO:0007669"/>
    <property type="project" value="UniProtKB-KW"/>
</dbReference>
<dbReference type="SUPFAM" id="SSF51445">
    <property type="entry name" value="(Trans)glycosidases"/>
    <property type="match status" value="1"/>
</dbReference>
<protein>
    <recommendedName>
        <fullName evidence="2">chitinase</fullName>
        <ecNumber evidence="2">3.2.1.14</ecNumber>
    </recommendedName>
</protein>
<evidence type="ECO:0000313" key="12">
    <source>
        <dbReference type="EMBL" id="KAG7093679.1"/>
    </source>
</evidence>
<evidence type="ECO:0000256" key="3">
    <source>
        <dbReference type="ARBA" id="ARBA00022801"/>
    </source>
</evidence>
<dbReference type="InterPro" id="IPR050542">
    <property type="entry name" value="Glycosyl_Hydrlase18_Chitinase"/>
</dbReference>
<dbReference type="Proteomes" id="UP001049176">
    <property type="component" value="Chromosome 4"/>
</dbReference>
<evidence type="ECO:0000256" key="9">
    <source>
        <dbReference type="RuleBase" id="RU004453"/>
    </source>
</evidence>
<keyword evidence="10" id="KW-0812">Transmembrane</keyword>
<dbReference type="InterPro" id="IPR001223">
    <property type="entry name" value="Glyco_hydro18_cat"/>
</dbReference>
<dbReference type="AlphaFoldDB" id="A0A9P7UVQ8"/>
<keyword evidence="13" id="KW-1185">Reference proteome</keyword>
<dbReference type="RefSeq" id="XP_043010149.1">
    <property type="nucleotide sequence ID" value="XM_043152064.1"/>
</dbReference>
<dbReference type="EC" id="3.2.1.14" evidence="2"/>
<dbReference type="InterPro" id="IPR001579">
    <property type="entry name" value="Glyco_hydro_18_chit_AS"/>
</dbReference>
<accession>A0A9P7UVQ8</accession>
<dbReference type="GeneID" id="66076413"/>
<keyword evidence="7" id="KW-0624">Polysaccharide degradation</keyword>